<evidence type="ECO:0000313" key="4">
    <source>
        <dbReference type="Proteomes" id="UP000799772"/>
    </source>
</evidence>
<sequence>MVFDDDERLSISGSDTSSNSTLARKRLASSPDIYSDGYDNACRQVFVKGLQGRTLVFHFEVPPRSWEFVDRVADEVGLPADRLSLFFRGRRLNSTNMGLPNNATIHATINAYSPSSDDEDDDETGWYSFYEENPSLRWYDADELSSLRQARYASHLKSMWTKRRPKH</sequence>
<reference evidence="3" key="1">
    <citation type="journal article" date="2020" name="Stud. Mycol.">
        <title>101 Dothideomycetes genomes: a test case for predicting lifestyles and emergence of pathogens.</title>
        <authorList>
            <person name="Haridas S."/>
            <person name="Albert R."/>
            <person name="Binder M."/>
            <person name="Bloem J."/>
            <person name="Labutti K."/>
            <person name="Salamov A."/>
            <person name="Andreopoulos B."/>
            <person name="Baker S."/>
            <person name="Barry K."/>
            <person name="Bills G."/>
            <person name="Bluhm B."/>
            <person name="Cannon C."/>
            <person name="Castanera R."/>
            <person name="Culley D."/>
            <person name="Daum C."/>
            <person name="Ezra D."/>
            <person name="Gonzalez J."/>
            <person name="Henrissat B."/>
            <person name="Kuo A."/>
            <person name="Liang C."/>
            <person name="Lipzen A."/>
            <person name="Lutzoni F."/>
            <person name="Magnuson J."/>
            <person name="Mondo S."/>
            <person name="Nolan M."/>
            <person name="Ohm R."/>
            <person name="Pangilinan J."/>
            <person name="Park H.-J."/>
            <person name="Ramirez L."/>
            <person name="Alfaro M."/>
            <person name="Sun H."/>
            <person name="Tritt A."/>
            <person name="Yoshinaga Y."/>
            <person name="Zwiers L.-H."/>
            <person name="Turgeon B."/>
            <person name="Goodwin S."/>
            <person name="Spatafora J."/>
            <person name="Crous P."/>
            <person name="Grigoriev I."/>
        </authorList>
    </citation>
    <scope>NUCLEOTIDE SEQUENCE</scope>
    <source>
        <strain evidence="3">CBS 133067</strain>
    </source>
</reference>
<evidence type="ECO:0000259" key="2">
    <source>
        <dbReference type="PROSITE" id="PS50053"/>
    </source>
</evidence>
<comment type="caution">
    <text evidence="3">The sequence shown here is derived from an EMBL/GenBank/DDBJ whole genome shotgun (WGS) entry which is preliminary data.</text>
</comment>
<accession>A0A9P4I4V9</accession>
<feature type="compositionally biased region" description="Low complexity" evidence="1">
    <location>
        <begin position="10"/>
        <end position="20"/>
    </location>
</feature>
<gene>
    <name evidence="3" type="ORF">NA57DRAFT_80869</name>
</gene>
<feature type="domain" description="Ubiquitin-like" evidence="2">
    <location>
        <begin position="43"/>
        <end position="94"/>
    </location>
</feature>
<name>A0A9P4I4V9_9PEZI</name>
<dbReference type="InterPro" id="IPR029071">
    <property type="entry name" value="Ubiquitin-like_domsf"/>
</dbReference>
<dbReference type="InterPro" id="IPR000626">
    <property type="entry name" value="Ubiquitin-like_dom"/>
</dbReference>
<organism evidence="3 4">
    <name type="scientific">Rhizodiscina lignyota</name>
    <dbReference type="NCBI Taxonomy" id="1504668"/>
    <lineage>
        <taxon>Eukaryota</taxon>
        <taxon>Fungi</taxon>
        <taxon>Dikarya</taxon>
        <taxon>Ascomycota</taxon>
        <taxon>Pezizomycotina</taxon>
        <taxon>Dothideomycetes</taxon>
        <taxon>Pleosporomycetidae</taxon>
        <taxon>Aulographales</taxon>
        <taxon>Rhizodiscinaceae</taxon>
        <taxon>Rhizodiscina</taxon>
    </lineage>
</organism>
<dbReference type="SUPFAM" id="SSF54236">
    <property type="entry name" value="Ubiquitin-like"/>
    <property type="match status" value="1"/>
</dbReference>
<dbReference type="Proteomes" id="UP000799772">
    <property type="component" value="Unassembled WGS sequence"/>
</dbReference>
<evidence type="ECO:0000256" key="1">
    <source>
        <dbReference type="SAM" id="MobiDB-lite"/>
    </source>
</evidence>
<proteinExistence type="predicted"/>
<dbReference type="AlphaFoldDB" id="A0A9P4I4V9"/>
<keyword evidence="4" id="KW-1185">Reference proteome</keyword>
<protein>
    <recommendedName>
        <fullName evidence="2">Ubiquitin-like domain-containing protein</fullName>
    </recommendedName>
</protein>
<dbReference type="EMBL" id="ML978136">
    <property type="protein sequence ID" value="KAF2093869.1"/>
    <property type="molecule type" value="Genomic_DNA"/>
</dbReference>
<dbReference type="PROSITE" id="PS50053">
    <property type="entry name" value="UBIQUITIN_2"/>
    <property type="match status" value="1"/>
</dbReference>
<feature type="region of interest" description="Disordered" evidence="1">
    <location>
        <begin position="1"/>
        <end position="23"/>
    </location>
</feature>
<evidence type="ECO:0000313" key="3">
    <source>
        <dbReference type="EMBL" id="KAF2093869.1"/>
    </source>
</evidence>